<organism evidence="3 4">
    <name type="scientific">Candidatus Gottesmanbacteria bacterium GW2011_GWA1_34_13</name>
    <dbReference type="NCBI Taxonomy" id="1618434"/>
    <lineage>
        <taxon>Bacteria</taxon>
        <taxon>Candidatus Gottesmaniibacteriota</taxon>
    </lineage>
</organism>
<dbReference type="PRINTS" id="PR00069">
    <property type="entry name" value="ALDKETRDTASE"/>
</dbReference>
<dbReference type="InterPro" id="IPR023210">
    <property type="entry name" value="NADP_OxRdtase_dom"/>
</dbReference>
<dbReference type="Pfam" id="PF00248">
    <property type="entry name" value="Aldo_ket_red"/>
    <property type="match status" value="1"/>
</dbReference>
<name>A0A0G0AMS0_9BACT</name>
<dbReference type="STRING" id="1618434.UR52_C0022G0016"/>
<feature type="domain" description="NADP-dependent oxidoreductase" evidence="2">
    <location>
        <begin position="5"/>
        <end position="301"/>
    </location>
</feature>
<dbReference type="EMBL" id="LBPN01000022">
    <property type="protein sequence ID" value="KKP58109.1"/>
    <property type="molecule type" value="Genomic_DNA"/>
</dbReference>
<dbReference type="Proteomes" id="UP000034176">
    <property type="component" value="Unassembled WGS sequence"/>
</dbReference>
<dbReference type="InterPro" id="IPR020471">
    <property type="entry name" value="AKR"/>
</dbReference>
<evidence type="ECO:0000256" key="1">
    <source>
        <dbReference type="ARBA" id="ARBA00023002"/>
    </source>
</evidence>
<sequence length="328" mass="37823">MKNRVGLGTFPLANVFSKVTENNAEKIVHTFLDSGGYYIDTAPMYGFGEVERLLGKALKGYPRDKFYIATKCGFIDVEGKTFQTLQKSSKYEDIIRECEISLKRLNLDYIDLYFVHSPDPNTPFDETISALMKLQKSGKIKDIGVSNVNLKELKEYNKFGKVKYIQNRFSLINRSIDKDFVHYLLDKQIKLIPYQVIDRGQLSGKVFEGFENLRQGDLRIGRSDWLPEKVNIISDWVKENLSSIAKDLGITIGKLSISWALHQKFTGFVIVGQTGTEHLIVALKSNEIILPNYVLEKIDDAYYKLEKEIQNKYHQTIREFRGLNEKFY</sequence>
<evidence type="ECO:0000313" key="3">
    <source>
        <dbReference type="EMBL" id="KKP58109.1"/>
    </source>
</evidence>
<dbReference type="GO" id="GO:0005829">
    <property type="term" value="C:cytosol"/>
    <property type="evidence" value="ECO:0007669"/>
    <property type="project" value="TreeGrafter"/>
</dbReference>
<dbReference type="SUPFAM" id="SSF51430">
    <property type="entry name" value="NAD(P)-linked oxidoreductase"/>
    <property type="match status" value="1"/>
</dbReference>
<dbReference type="Gene3D" id="3.20.20.100">
    <property type="entry name" value="NADP-dependent oxidoreductase domain"/>
    <property type="match status" value="1"/>
</dbReference>
<keyword evidence="1" id="KW-0560">Oxidoreductase</keyword>
<dbReference type="GO" id="GO:0016491">
    <property type="term" value="F:oxidoreductase activity"/>
    <property type="evidence" value="ECO:0007669"/>
    <property type="project" value="UniProtKB-KW"/>
</dbReference>
<dbReference type="PANTHER" id="PTHR43364:SF4">
    <property type="entry name" value="NAD(P)-LINKED OXIDOREDUCTASE SUPERFAMILY PROTEIN"/>
    <property type="match status" value="1"/>
</dbReference>
<dbReference type="InterPro" id="IPR036812">
    <property type="entry name" value="NAD(P)_OxRdtase_dom_sf"/>
</dbReference>
<dbReference type="PANTHER" id="PTHR43364">
    <property type="entry name" value="NADH-SPECIFIC METHYLGLYOXAL REDUCTASE-RELATED"/>
    <property type="match status" value="1"/>
</dbReference>
<evidence type="ECO:0000259" key="2">
    <source>
        <dbReference type="Pfam" id="PF00248"/>
    </source>
</evidence>
<evidence type="ECO:0000313" key="4">
    <source>
        <dbReference type="Proteomes" id="UP000034176"/>
    </source>
</evidence>
<protein>
    <submittedName>
        <fullName evidence="3">Aldo/keto reductase</fullName>
    </submittedName>
</protein>
<accession>A0A0G0AMS0</accession>
<comment type="caution">
    <text evidence="3">The sequence shown here is derived from an EMBL/GenBank/DDBJ whole genome shotgun (WGS) entry which is preliminary data.</text>
</comment>
<proteinExistence type="predicted"/>
<reference evidence="3 4" key="1">
    <citation type="journal article" date="2015" name="Nature">
        <title>rRNA introns, odd ribosomes, and small enigmatic genomes across a large radiation of phyla.</title>
        <authorList>
            <person name="Brown C.T."/>
            <person name="Hug L.A."/>
            <person name="Thomas B.C."/>
            <person name="Sharon I."/>
            <person name="Castelle C.J."/>
            <person name="Singh A."/>
            <person name="Wilkins M.J."/>
            <person name="Williams K.H."/>
            <person name="Banfield J.F."/>
        </authorList>
    </citation>
    <scope>NUCLEOTIDE SEQUENCE [LARGE SCALE GENOMIC DNA]</scope>
</reference>
<gene>
    <name evidence="3" type="ORF">UR52_C0022G0016</name>
</gene>
<dbReference type="AlphaFoldDB" id="A0A0G0AMS0"/>
<dbReference type="InterPro" id="IPR050523">
    <property type="entry name" value="AKR_Detox_Biosynth"/>
</dbReference>